<comment type="catalytic activity">
    <reaction evidence="8 9">
        <text>geranylgeranyl diphosphate + L-cysteinyl-[protein] = S-geranylgeranyl-L-cysteinyl-[protein] + diphosphate</text>
        <dbReference type="Rhea" id="RHEA:21240"/>
        <dbReference type="Rhea" id="RHEA-COMP:10131"/>
        <dbReference type="Rhea" id="RHEA-COMP:11537"/>
        <dbReference type="ChEBI" id="CHEBI:29950"/>
        <dbReference type="ChEBI" id="CHEBI:33019"/>
        <dbReference type="ChEBI" id="CHEBI:57533"/>
        <dbReference type="ChEBI" id="CHEBI:86021"/>
        <dbReference type="EC" id="2.5.1.60"/>
    </reaction>
</comment>
<reference evidence="11" key="1">
    <citation type="submission" date="2023-06" db="EMBL/GenBank/DDBJ databases">
        <authorList>
            <person name="Delattre M."/>
        </authorList>
    </citation>
    <scope>NUCLEOTIDE SEQUENCE</scope>
    <source>
        <strain evidence="11">AF72</strain>
    </source>
</reference>
<keyword evidence="5 9" id="KW-0808">Transferase</keyword>
<dbReference type="AlphaFoldDB" id="A0AA36G9Z3"/>
<evidence type="ECO:0000256" key="10">
    <source>
        <dbReference type="SAM" id="Coils"/>
    </source>
</evidence>
<dbReference type="SUPFAM" id="SSF48439">
    <property type="entry name" value="Protein prenylyltransferase"/>
    <property type="match status" value="1"/>
</dbReference>
<evidence type="ECO:0000256" key="6">
    <source>
        <dbReference type="ARBA" id="ARBA00022737"/>
    </source>
</evidence>
<evidence type="ECO:0000313" key="11">
    <source>
        <dbReference type="EMBL" id="CAJ0585649.1"/>
    </source>
</evidence>
<dbReference type="Proteomes" id="UP001177023">
    <property type="component" value="Unassembled WGS sequence"/>
</dbReference>
<dbReference type="EC" id="2.5.1.60" evidence="2 9"/>
<dbReference type="PANTHER" id="PTHR11129">
    <property type="entry name" value="PROTEIN FARNESYLTRANSFERASE ALPHA SUBUNIT/RAB GERANYLGERANYL TRANSFERASE ALPHA SUBUNIT"/>
    <property type="match status" value="1"/>
</dbReference>
<dbReference type="Gene3D" id="1.25.40.120">
    <property type="entry name" value="Protein prenylyltransferase"/>
    <property type="match status" value="1"/>
</dbReference>
<evidence type="ECO:0000313" key="12">
    <source>
        <dbReference type="Proteomes" id="UP001177023"/>
    </source>
</evidence>
<dbReference type="FunFam" id="1.25.40.120:FF:000035">
    <property type="entry name" value="Geranylgeranyl transferase type-2 subunit alpha"/>
    <property type="match status" value="1"/>
</dbReference>
<organism evidence="11 12">
    <name type="scientific">Mesorhabditis spiculigera</name>
    <dbReference type="NCBI Taxonomy" id="96644"/>
    <lineage>
        <taxon>Eukaryota</taxon>
        <taxon>Metazoa</taxon>
        <taxon>Ecdysozoa</taxon>
        <taxon>Nematoda</taxon>
        <taxon>Chromadorea</taxon>
        <taxon>Rhabditida</taxon>
        <taxon>Rhabditina</taxon>
        <taxon>Rhabditomorpha</taxon>
        <taxon>Rhabditoidea</taxon>
        <taxon>Rhabditidae</taxon>
        <taxon>Mesorhabditinae</taxon>
        <taxon>Mesorhabditis</taxon>
    </lineage>
</organism>
<dbReference type="GO" id="GO:0005968">
    <property type="term" value="C:Rab-protein geranylgeranyltransferase complex"/>
    <property type="evidence" value="ECO:0007669"/>
    <property type="project" value="TreeGrafter"/>
</dbReference>
<accession>A0AA36G9Z3</accession>
<dbReference type="InterPro" id="IPR002088">
    <property type="entry name" value="Prenyl_trans_a"/>
</dbReference>
<evidence type="ECO:0000256" key="9">
    <source>
        <dbReference type="RuleBase" id="RU367120"/>
    </source>
</evidence>
<feature type="coiled-coil region" evidence="10">
    <location>
        <begin position="73"/>
        <end position="105"/>
    </location>
</feature>
<sequence length="489" mass="56355">MHFVKKVPTTEEEAAEKARITDAKKKAFIAMRDAIFSKRGIDGEEQSQLEQTGTMLSKNPDIYTLWNIRRAAIESLEKKLNEENVEEAAEKITKLLEEELSLTQKCLRENPKSYAAWHQRSWVLDRHPAPKIEADLKLCSMALQMDCRNFHTWDHRRYLAALAKLPLDEEIEFSNKVIEENFSNFSAWHYRGILLKKRYQNQQYLDEDTVSSEFKKVITACCTDPNDQSGWTYSRFLLDHVRLENDYQTEACEVVAAALNNNGAVVSFRSGVTKECAAQWVSADKGAVWTPITTLPTKRIISSKIWRIETNNLAIVKPDVEKVVVTEGHPYVDRKYLEHYFYRKDNGKLDFLDEYTPEIEQILAEEEKPCPVGLYSLTAYMIRTTPRSSTERILANLEELARVDPQRKNFYLSIRDRHVVGDRFAAIPPGSTKDAFEEFLTSGVLHLNELQLTSLDFLWPLAPLVKKLDVEKSEIKRSLDAKALFPLIE</sequence>
<dbReference type="PANTHER" id="PTHR11129:SF2">
    <property type="entry name" value="GERANYLGERANYL TRANSFERASE TYPE-2 SUBUNIT ALPHA"/>
    <property type="match status" value="1"/>
</dbReference>
<dbReference type="PROSITE" id="PS51147">
    <property type="entry name" value="PFTA"/>
    <property type="match status" value="3"/>
</dbReference>
<evidence type="ECO:0000256" key="5">
    <source>
        <dbReference type="ARBA" id="ARBA00022679"/>
    </source>
</evidence>
<evidence type="ECO:0000256" key="4">
    <source>
        <dbReference type="ARBA" id="ARBA00022602"/>
    </source>
</evidence>
<keyword evidence="10" id="KW-0175">Coiled coil</keyword>
<evidence type="ECO:0000256" key="3">
    <source>
        <dbReference type="ARBA" id="ARBA00014772"/>
    </source>
</evidence>
<keyword evidence="12" id="KW-1185">Reference proteome</keyword>
<protein>
    <recommendedName>
        <fullName evidence="3 9">Geranylgeranyl transferase type-2 subunit alpha</fullName>
        <ecNumber evidence="2 9">2.5.1.60</ecNumber>
    </recommendedName>
    <alternativeName>
        <fullName evidence="7 9">Geranylgeranyl transferase type II subunit alpha</fullName>
    </alternativeName>
</protein>
<name>A0AA36G9Z3_9BILA</name>
<dbReference type="Gene3D" id="2.60.40.1130">
    <property type="entry name" value="Rab geranylgeranyltransferase alpha-subunit, insert domain"/>
    <property type="match status" value="1"/>
</dbReference>
<feature type="non-terminal residue" evidence="11">
    <location>
        <position position="1"/>
    </location>
</feature>
<dbReference type="GO" id="GO:0004663">
    <property type="term" value="F:Rab geranylgeranyltransferase activity"/>
    <property type="evidence" value="ECO:0007669"/>
    <property type="project" value="UniProtKB-UniRule"/>
</dbReference>
<keyword evidence="6" id="KW-0677">Repeat</keyword>
<dbReference type="GO" id="GO:0097354">
    <property type="term" value="P:prenylation"/>
    <property type="evidence" value="ECO:0007669"/>
    <property type="project" value="UniProtKB-UniRule"/>
</dbReference>
<evidence type="ECO:0000256" key="1">
    <source>
        <dbReference type="ARBA" id="ARBA00006734"/>
    </source>
</evidence>
<keyword evidence="4 9" id="KW-0637">Prenyltransferase</keyword>
<evidence type="ECO:0000256" key="8">
    <source>
        <dbReference type="ARBA" id="ARBA00047658"/>
    </source>
</evidence>
<evidence type="ECO:0000256" key="7">
    <source>
        <dbReference type="ARBA" id="ARBA00031267"/>
    </source>
</evidence>
<dbReference type="EMBL" id="CATQJA010002706">
    <property type="protein sequence ID" value="CAJ0585649.1"/>
    <property type="molecule type" value="Genomic_DNA"/>
</dbReference>
<gene>
    <name evidence="11" type="ORF">MSPICULIGERA_LOCUS23661</name>
</gene>
<comment type="function">
    <text evidence="9">Catalyzes the transfer of a geranyl-geranyl moiety from geranyl-geranyl pyrophosphate to cysteines occuring in specific C-terminal amino acid sequences.</text>
</comment>
<proteinExistence type="inferred from homology"/>
<comment type="caution">
    <text evidence="11">The sequence shown here is derived from an EMBL/GenBank/DDBJ whole genome shotgun (WGS) entry which is preliminary data.</text>
</comment>
<dbReference type="Pfam" id="PF01239">
    <property type="entry name" value="PPTA"/>
    <property type="match status" value="4"/>
</dbReference>
<evidence type="ECO:0000256" key="2">
    <source>
        <dbReference type="ARBA" id="ARBA00012656"/>
    </source>
</evidence>
<comment type="similarity">
    <text evidence="1 9">Belongs to the protein prenyltransferase subunit alpha family.</text>
</comment>